<dbReference type="InterPro" id="IPR028082">
    <property type="entry name" value="Peripla_BP_I"/>
</dbReference>
<gene>
    <name evidence="6" type="ORF">Q8A70_25755</name>
</gene>
<dbReference type="Proteomes" id="UP001230156">
    <property type="component" value="Unassembled WGS sequence"/>
</dbReference>
<dbReference type="Pfam" id="PF00532">
    <property type="entry name" value="Peripla_BP_1"/>
    <property type="match status" value="1"/>
</dbReference>
<dbReference type="InterPro" id="IPR000843">
    <property type="entry name" value="HTH_LacI"/>
</dbReference>
<evidence type="ECO:0000256" key="3">
    <source>
        <dbReference type="ARBA" id="ARBA00023163"/>
    </source>
</evidence>
<keyword evidence="1" id="KW-0805">Transcription regulation</keyword>
<dbReference type="Pfam" id="PF00356">
    <property type="entry name" value="LacI"/>
    <property type="match status" value="1"/>
</dbReference>
<evidence type="ECO:0000313" key="6">
    <source>
        <dbReference type="EMBL" id="MDQ7251118.1"/>
    </source>
</evidence>
<dbReference type="Gene3D" id="1.10.260.40">
    <property type="entry name" value="lambda repressor-like DNA-binding domains"/>
    <property type="match status" value="1"/>
</dbReference>
<dbReference type="PANTHER" id="PTHR30146">
    <property type="entry name" value="LACI-RELATED TRANSCRIPTIONAL REPRESSOR"/>
    <property type="match status" value="1"/>
</dbReference>
<comment type="caution">
    <text evidence="6">The sequence shown here is derived from an EMBL/GenBank/DDBJ whole genome shotgun (WGS) entry which is preliminary data.</text>
</comment>
<evidence type="ECO:0000256" key="2">
    <source>
        <dbReference type="ARBA" id="ARBA00023125"/>
    </source>
</evidence>
<keyword evidence="2 6" id="KW-0238">DNA-binding</keyword>
<reference evidence="7" key="1">
    <citation type="submission" date="2023-08" db="EMBL/GenBank/DDBJ databases">
        <title>Rhodospirillaceae gen. nov., a novel taxon isolated from the Yangtze River Yuezi River estuary sludge.</title>
        <authorList>
            <person name="Ruan L."/>
        </authorList>
    </citation>
    <scope>NUCLEOTIDE SEQUENCE [LARGE SCALE GENOMIC DNA]</scope>
    <source>
        <strain evidence="7">R-7</strain>
    </source>
</reference>
<accession>A0ABU0YTS3</accession>
<protein>
    <submittedName>
        <fullName evidence="6">LacI family DNA-binding transcriptional regulator</fullName>
    </submittedName>
</protein>
<name>A0ABU0YTS3_9PROT</name>
<evidence type="ECO:0000256" key="4">
    <source>
        <dbReference type="SAM" id="MobiDB-lite"/>
    </source>
</evidence>
<keyword evidence="7" id="KW-1185">Reference proteome</keyword>
<feature type="domain" description="HTH lacI-type" evidence="5">
    <location>
        <begin position="19"/>
        <end position="73"/>
    </location>
</feature>
<keyword evidence="3" id="KW-0804">Transcription</keyword>
<dbReference type="GO" id="GO:0003677">
    <property type="term" value="F:DNA binding"/>
    <property type="evidence" value="ECO:0007669"/>
    <property type="project" value="UniProtKB-KW"/>
</dbReference>
<dbReference type="PROSITE" id="PS50932">
    <property type="entry name" value="HTH_LACI_2"/>
    <property type="match status" value="1"/>
</dbReference>
<proteinExistence type="predicted"/>
<evidence type="ECO:0000256" key="1">
    <source>
        <dbReference type="ARBA" id="ARBA00023015"/>
    </source>
</evidence>
<sequence length="347" mass="38031">MAKPSEPKRKKRNGGTTTSRMRDVARKAGVSVMTVSRALNDPDKVSKEMRLKVRAVVDEIGYVPNRLARSLSSNRSNLLGLIVPSIRNSLFAETIKGISDVASGNGYRLMIADSGPGLHEEEEAITAFLQQRVAGLVLHNTSHTANAIEMIGKAGIPVVENGNLTSTPLDSVVSYSNYEAARAMTLHLARMGYKQIAFVSLVRRENDRARERLRGYLAALKELGRKPDDALILERPPGFSAGAEAVMHLVESVPQVDAIFFAGDVLAVGAALECQRRGWKVPGRVALASFDDLDILRHVNPPLTTIRLPRYEIGRRSAECLLDRIAGRATERVSLDLKFEIIQRESA</sequence>
<dbReference type="PROSITE" id="PS00356">
    <property type="entry name" value="HTH_LACI_1"/>
    <property type="match status" value="1"/>
</dbReference>
<dbReference type="SUPFAM" id="SSF53822">
    <property type="entry name" value="Periplasmic binding protein-like I"/>
    <property type="match status" value="1"/>
</dbReference>
<dbReference type="SUPFAM" id="SSF47413">
    <property type="entry name" value="lambda repressor-like DNA-binding domains"/>
    <property type="match status" value="1"/>
</dbReference>
<dbReference type="InterPro" id="IPR001761">
    <property type="entry name" value="Peripla_BP/Lac1_sug-bd_dom"/>
</dbReference>
<evidence type="ECO:0000313" key="7">
    <source>
        <dbReference type="Proteomes" id="UP001230156"/>
    </source>
</evidence>
<dbReference type="EMBL" id="JAUYVI010000009">
    <property type="protein sequence ID" value="MDQ7251118.1"/>
    <property type="molecule type" value="Genomic_DNA"/>
</dbReference>
<dbReference type="PANTHER" id="PTHR30146:SF33">
    <property type="entry name" value="TRANSCRIPTIONAL REGULATOR"/>
    <property type="match status" value="1"/>
</dbReference>
<dbReference type="CDD" id="cd01575">
    <property type="entry name" value="PBP1_GntR"/>
    <property type="match status" value="1"/>
</dbReference>
<dbReference type="Gene3D" id="3.40.50.2300">
    <property type="match status" value="2"/>
</dbReference>
<dbReference type="CDD" id="cd01392">
    <property type="entry name" value="HTH_LacI"/>
    <property type="match status" value="1"/>
</dbReference>
<dbReference type="InterPro" id="IPR010982">
    <property type="entry name" value="Lambda_DNA-bd_dom_sf"/>
</dbReference>
<organism evidence="6 7">
    <name type="scientific">Dongia sedimenti</name>
    <dbReference type="NCBI Taxonomy" id="3064282"/>
    <lineage>
        <taxon>Bacteria</taxon>
        <taxon>Pseudomonadati</taxon>
        <taxon>Pseudomonadota</taxon>
        <taxon>Alphaproteobacteria</taxon>
        <taxon>Rhodospirillales</taxon>
        <taxon>Dongiaceae</taxon>
        <taxon>Dongia</taxon>
    </lineage>
</organism>
<feature type="region of interest" description="Disordered" evidence="4">
    <location>
        <begin position="1"/>
        <end position="26"/>
    </location>
</feature>
<evidence type="ECO:0000259" key="5">
    <source>
        <dbReference type="PROSITE" id="PS50932"/>
    </source>
</evidence>
<dbReference type="SMART" id="SM00354">
    <property type="entry name" value="HTH_LACI"/>
    <property type="match status" value="1"/>
</dbReference>
<dbReference type="RefSeq" id="WP_379961173.1">
    <property type="nucleotide sequence ID" value="NZ_JAUYVI010000009.1"/>
</dbReference>